<dbReference type="Pfam" id="PF04480">
    <property type="entry name" value="DUF559"/>
    <property type="match status" value="1"/>
</dbReference>
<reference evidence="3" key="1">
    <citation type="journal article" date="2017" name="Science">
        <title>Giant viruses with an expanded complement of translation system components.</title>
        <authorList>
            <person name="Schulz F."/>
            <person name="Yutin N."/>
            <person name="Ivanova N.N."/>
            <person name="Ortega D.R."/>
            <person name="Lee T.K."/>
            <person name="Vierheilig J."/>
            <person name="Daims H."/>
            <person name="Horn M."/>
            <person name="Wagner M."/>
            <person name="Jensen G.J."/>
            <person name="Kyrpides N.C."/>
            <person name="Koonin E.V."/>
            <person name="Woyke T."/>
        </authorList>
    </citation>
    <scope>NUCLEOTIDE SEQUENCE</scope>
    <source>
        <strain evidence="3">KNV1</strain>
    </source>
</reference>
<protein>
    <submittedName>
        <fullName evidence="3">Restriction endonuclease</fullName>
    </submittedName>
</protein>
<proteinExistence type="predicted"/>
<feature type="domain" description="Treble clef zinc finger" evidence="2">
    <location>
        <begin position="34"/>
        <end position="85"/>
    </location>
</feature>
<dbReference type="InterPro" id="IPR025487">
    <property type="entry name" value="DUF4379"/>
</dbReference>
<feature type="domain" description="Treble clef zinc finger" evidence="2">
    <location>
        <begin position="110"/>
        <end position="160"/>
    </location>
</feature>
<evidence type="ECO:0000259" key="2">
    <source>
        <dbReference type="Pfam" id="PF14311"/>
    </source>
</evidence>
<dbReference type="Gene3D" id="3.40.960.10">
    <property type="entry name" value="VSR Endonuclease"/>
    <property type="match status" value="1"/>
</dbReference>
<sequence>MVCKNLRIRKKIVKNKKVREIPFERSFASHPRSKDWSVENEIQPEDVYKSSHKKYFFYCNICKHNYKTSLHSITNSNSQCPYCYKQLLCDEPTCQFCEKKSFVHHPMAKCWSNVNKENPRNVYKSSTKKYFFNCDICNHVYETMLNSIIYNDSGCPFCANLRLCDKNDCKLCFNKSFDSHPRKNNWSKINDIAPRDVFKNTHKKYFFDCDICNHVYQLTLNKITSCDVKCNYCNGNNLCNNNDCNFCREKSFILNPKVKYWSDKNTLLPQNICKSSDKKILFDCPDCNETYESRLADVTHGSWCPCTKNKTENKLFNFLKSIMDIIVIKQKKFDWCKNITYLPFDFLLENYKLIIELDGRQHFEQVSNWNSSEDIQKMDKYKMKLANEHNYSVIRIYQEDVWNDKNDWRNELKNVIKKYDKVTNIFIGDIYNNSPLKL</sequence>
<keyword evidence="3" id="KW-0255">Endonuclease</keyword>
<gene>
    <name evidence="3" type="ORF">Klosneuvirus_1_389</name>
</gene>
<organism evidence="3">
    <name type="scientific">Klosneuvirus KNV1</name>
    <dbReference type="NCBI Taxonomy" id="1977640"/>
    <lineage>
        <taxon>Viruses</taxon>
        <taxon>Varidnaviria</taxon>
        <taxon>Bamfordvirae</taxon>
        <taxon>Nucleocytoviricota</taxon>
        <taxon>Megaviricetes</taxon>
        <taxon>Imitervirales</taxon>
        <taxon>Mimiviridae</taxon>
        <taxon>Klosneuvirinae</taxon>
        <taxon>Klosneuvirus</taxon>
    </lineage>
</organism>
<feature type="domain" description="Treble clef zinc finger" evidence="2">
    <location>
        <begin position="259"/>
        <end position="305"/>
    </location>
</feature>
<keyword evidence="3" id="KW-0540">Nuclease</keyword>
<accession>A0A1V0SII1</accession>
<dbReference type="GO" id="GO:0004519">
    <property type="term" value="F:endonuclease activity"/>
    <property type="evidence" value="ECO:0007669"/>
    <property type="project" value="UniProtKB-KW"/>
</dbReference>
<dbReference type="EMBL" id="KY684108">
    <property type="protein sequence ID" value="ARF11532.1"/>
    <property type="molecule type" value="Genomic_DNA"/>
</dbReference>
<dbReference type="InterPro" id="IPR007569">
    <property type="entry name" value="DUF559"/>
</dbReference>
<keyword evidence="3" id="KW-0378">Hydrolase</keyword>
<dbReference type="Pfam" id="PF14311">
    <property type="entry name" value="DUF4379"/>
    <property type="match status" value="3"/>
</dbReference>
<feature type="domain" description="DUF559" evidence="1">
    <location>
        <begin position="311"/>
        <end position="415"/>
    </location>
</feature>
<name>A0A1V0SII1_9VIRU</name>
<evidence type="ECO:0000259" key="1">
    <source>
        <dbReference type="Pfam" id="PF04480"/>
    </source>
</evidence>
<evidence type="ECO:0000313" key="3">
    <source>
        <dbReference type="EMBL" id="ARF11532.1"/>
    </source>
</evidence>